<evidence type="ECO:0000256" key="5">
    <source>
        <dbReference type="ARBA" id="ARBA00022695"/>
    </source>
</evidence>
<feature type="compositionally biased region" description="Basic and acidic residues" evidence="11">
    <location>
        <begin position="586"/>
        <end position="595"/>
    </location>
</feature>
<evidence type="ECO:0000256" key="2">
    <source>
        <dbReference type="ARBA" id="ARBA00012475"/>
    </source>
</evidence>
<dbReference type="Gene3D" id="2.40.50.140">
    <property type="entry name" value="Nucleic acid-binding proteins"/>
    <property type="match status" value="1"/>
</dbReference>
<comment type="catalytic activity">
    <reaction evidence="10">
        <text>a 5'-end diphospho-ribonucleoside in mRNA + GTP + H(+) = a 5'-end (5'-triphosphoguanosine)-ribonucleoside in mRNA + diphosphate</text>
        <dbReference type="Rhea" id="RHEA:67012"/>
        <dbReference type="Rhea" id="RHEA-COMP:17165"/>
        <dbReference type="Rhea" id="RHEA-COMP:17166"/>
        <dbReference type="ChEBI" id="CHEBI:15378"/>
        <dbReference type="ChEBI" id="CHEBI:33019"/>
        <dbReference type="ChEBI" id="CHEBI:37565"/>
        <dbReference type="ChEBI" id="CHEBI:167616"/>
        <dbReference type="ChEBI" id="CHEBI:167617"/>
        <dbReference type="EC" id="2.7.7.50"/>
    </reaction>
    <physiologicalReaction direction="left-to-right" evidence="10">
        <dbReference type="Rhea" id="RHEA:67013"/>
    </physiologicalReaction>
</comment>
<dbReference type="CDD" id="cd07895">
    <property type="entry name" value="Adenylation_mRNA_capping"/>
    <property type="match status" value="1"/>
</dbReference>
<evidence type="ECO:0000256" key="8">
    <source>
        <dbReference type="ARBA" id="ARBA00023134"/>
    </source>
</evidence>
<evidence type="ECO:0000256" key="7">
    <source>
        <dbReference type="ARBA" id="ARBA00023042"/>
    </source>
</evidence>
<organism evidence="14 15">
    <name type="scientific">Rhizophlyctis rosea</name>
    <dbReference type="NCBI Taxonomy" id="64517"/>
    <lineage>
        <taxon>Eukaryota</taxon>
        <taxon>Fungi</taxon>
        <taxon>Fungi incertae sedis</taxon>
        <taxon>Chytridiomycota</taxon>
        <taxon>Chytridiomycota incertae sedis</taxon>
        <taxon>Chytridiomycetes</taxon>
        <taxon>Rhizophlyctidales</taxon>
        <taxon>Rhizophlyctidaceae</taxon>
        <taxon>Rhizophlyctis</taxon>
    </lineage>
</organism>
<feature type="domain" description="mRNA capping enzyme C-terminal" evidence="13">
    <location>
        <begin position="245"/>
        <end position="358"/>
    </location>
</feature>
<dbReference type="SUPFAM" id="SSF56091">
    <property type="entry name" value="DNA ligase/mRNA capping enzyme, catalytic domain"/>
    <property type="match status" value="1"/>
</dbReference>
<dbReference type="AlphaFoldDB" id="A0AAD5SA62"/>
<feature type="compositionally biased region" description="Pro residues" evidence="11">
    <location>
        <begin position="665"/>
        <end position="678"/>
    </location>
</feature>
<keyword evidence="6" id="KW-0547">Nucleotide-binding</keyword>
<reference evidence="14" key="1">
    <citation type="submission" date="2020-05" db="EMBL/GenBank/DDBJ databases">
        <title>Phylogenomic resolution of chytrid fungi.</title>
        <authorList>
            <person name="Stajich J.E."/>
            <person name="Amses K."/>
            <person name="Simmons R."/>
            <person name="Seto K."/>
            <person name="Myers J."/>
            <person name="Bonds A."/>
            <person name="Quandt C.A."/>
            <person name="Barry K."/>
            <person name="Liu P."/>
            <person name="Grigoriev I."/>
            <person name="Longcore J.E."/>
            <person name="James T.Y."/>
        </authorList>
    </citation>
    <scope>NUCLEOTIDE SEQUENCE</scope>
    <source>
        <strain evidence="14">JEL0318</strain>
    </source>
</reference>
<feature type="region of interest" description="Disordered" evidence="11">
    <location>
        <begin position="376"/>
        <end position="407"/>
    </location>
</feature>
<dbReference type="Gene3D" id="3.30.470.30">
    <property type="entry name" value="DNA ligase/mRNA capping enzyme"/>
    <property type="match status" value="1"/>
</dbReference>
<dbReference type="Proteomes" id="UP001212841">
    <property type="component" value="Unassembled WGS sequence"/>
</dbReference>
<dbReference type="PANTHER" id="PTHR10367:SF17">
    <property type="entry name" value="MRNA-CAPPING ENZYME"/>
    <property type="match status" value="1"/>
</dbReference>
<dbReference type="GO" id="GO:0006370">
    <property type="term" value="P:7-methylguanosine mRNA capping"/>
    <property type="evidence" value="ECO:0007669"/>
    <property type="project" value="UniProtKB-KW"/>
</dbReference>
<feature type="region of interest" description="Disordered" evidence="11">
    <location>
        <begin position="497"/>
        <end position="779"/>
    </location>
</feature>
<dbReference type="GO" id="GO:0004484">
    <property type="term" value="F:mRNA guanylyltransferase activity"/>
    <property type="evidence" value="ECO:0007669"/>
    <property type="project" value="UniProtKB-EC"/>
</dbReference>
<dbReference type="InterPro" id="IPR013846">
    <property type="entry name" value="mRNA_cap_enzyme_C"/>
</dbReference>
<feature type="non-terminal residue" evidence="14">
    <location>
        <position position="1"/>
    </location>
</feature>
<keyword evidence="9" id="KW-0539">Nucleus</keyword>
<dbReference type="Pfam" id="PF03919">
    <property type="entry name" value="mRNA_cap_C"/>
    <property type="match status" value="1"/>
</dbReference>
<dbReference type="SUPFAM" id="SSF50249">
    <property type="entry name" value="Nucleic acid-binding proteins"/>
    <property type="match status" value="1"/>
</dbReference>
<keyword evidence="5" id="KW-0548">Nucleotidyltransferase</keyword>
<evidence type="ECO:0000313" key="14">
    <source>
        <dbReference type="EMBL" id="KAJ3048706.1"/>
    </source>
</evidence>
<dbReference type="InterPro" id="IPR012340">
    <property type="entry name" value="NA-bd_OB-fold"/>
</dbReference>
<feature type="compositionally biased region" description="Polar residues" evidence="11">
    <location>
        <begin position="552"/>
        <end position="572"/>
    </location>
</feature>
<dbReference type="EMBL" id="JADGJD010000749">
    <property type="protein sequence ID" value="KAJ3048706.1"/>
    <property type="molecule type" value="Genomic_DNA"/>
</dbReference>
<dbReference type="PANTHER" id="PTHR10367">
    <property type="entry name" value="MRNA-CAPPING ENZYME"/>
    <property type="match status" value="1"/>
</dbReference>
<accession>A0AAD5SA62</accession>
<evidence type="ECO:0000256" key="6">
    <source>
        <dbReference type="ARBA" id="ARBA00022741"/>
    </source>
</evidence>
<sequence>MASTPIEADPMGPESIGQPVLAGYATELKAKIANLLGWKHDTFAGSQPVSFEKCHLDDLDREDYFVCEKSDGVRYMLFLVTTPKGAAGFLIDRKNSVRHLDLTIPLPHKHPMEAVKFHNETLIDGELVVDKDGDKRTLRYLAFDLMAANGVALTQRSYSTRLGILQQDVIKQYEHYYAHHPDLQRNVPFRIELKKQQRSYGMKLVLAEVPHLKHGNDGLIFTPVRTPYAPGTCQRLLKWKPPDQNTIDCKIKVLLSKERKPFYQLFVSRSGHPEEYAGLKPEPELLDKWRHHPPDGKIGEFRWDPEWSTPVREEGYAMYERKGGWRFVRFRDDKDTANDITVVERIWASIQDGVTSEMIESRMDSIRAHWKAREKGLTGPLSMTSPTKTGEAQSPVSAGGQTSNVPPTPAMEFASNPLGISDYADHHHTPSHFRRISTQSVVSEGPESRRASYDLDRRPSIPEAGDHLTSPSPGAGVLPIVGVSTWDEDQQNGRNVVEGGEGAKDGQGAVPMVIDQPPGEGDADTEASKRPVNGVTNGETRSPAIPFVKSPTDASIQVTPLSNSTTDDSALPQSREKRASISADVVTKEEEKGREVNSAQVDVVMGEAATPEEGGLGDDEEAKVEEAALPDVSENVENAVSLGDKIRTPTQTTTTTTTTTTTADAPPPPLTPTKPPTPTKMEEDPTDPSTETSLPTEKPKKTRKPRKPKEPKDSGPSKADKEEHAVAPNSKKETPVKKEGARKGRKKAAGDGAQGGGSSTPTSQPSTPAFNPLTLPPPP</sequence>
<evidence type="ECO:0000313" key="15">
    <source>
        <dbReference type="Proteomes" id="UP001212841"/>
    </source>
</evidence>
<dbReference type="InterPro" id="IPR001339">
    <property type="entry name" value="mRNA_cap_enzyme_adenylation"/>
</dbReference>
<feature type="compositionally biased region" description="Basic and acidic residues" evidence="11">
    <location>
        <begin position="708"/>
        <end position="742"/>
    </location>
</feature>
<protein>
    <recommendedName>
        <fullName evidence="2">mRNA guanylyltransferase</fullName>
        <ecNumber evidence="2">2.7.7.50</ecNumber>
    </recommendedName>
</protein>
<feature type="compositionally biased region" description="Low complexity" evidence="11">
    <location>
        <begin position="759"/>
        <end position="773"/>
    </location>
</feature>
<feature type="region of interest" description="Disordered" evidence="11">
    <location>
        <begin position="434"/>
        <end position="473"/>
    </location>
</feature>
<dbReference type="GO" id="GO:0005524">
    <property type="term" value="F:ATP binding"/>
    <property type="evidence" value="ECO:0007669"/>
    <property type="project" value="InterPro"/>
</dbReference>
<feature type="compositionally biased region" description="Low complexity" evidence="11">
    <location>
        <begin position="648"/>
        <end position="664"/>
    </location>
</feature>
<feature type="compositionally biased region" description="Polar residues" evidence="11">
    <location>
        <begin position="381"/>
        <end position="405"/>
    </location>
</feature>
<keyword evidence="3" id="KW-0507">mRNA processing</keyword>
<evidence type="ECO:0000256" key="11">
    <source>
        <dbReference type="SAM" id="MobiDB-lite"/>
    </source>
</evidence>
<proteinExistence type="predicted"/>
<comment type="caution">
    <text evidence="14">The sequence shown here is derived from an EMBL/GenBank/DDBJ whole genome shotgun (WGS) entry which is preliminary data.</text>
</comment>
<evidence type="ECO:0000256" key="3">
    <source>
        <dbReference type="ARBA" id="ARBA00022664"/>
    </source>
</evidence>
<comment type="subcellular location">
    <subcellularLocation>
        <location evidence="1">Nucleus</location>
    </subcellularLocation>
</comment>
<name>A0AAD5SA62_9FUNG</name>
<feature type="domain" description="mRNA capping enzyme adenylation" evidence="12">
    <location>
        <begin position="47"/>
        <end position="240"/>
    </location>
</feature>
<dbReference type="GO" id="GO:0005525">
    <property type="term" value="F:GTP binding"/>
    <property type="evidence" value="ECO:0007669"/>
    <property type="project" value="UniProtKB-KW"/>
</dbReference>
<keyword evidence="4" id="KW-0808">Transferase</keyword>
<keyword evidence="15" id="KW-1185">Reference proteome</keyword>
<dbReference type="Pfam" id="PF01331">
    <property type="entry name" value="mRNA_cap_enzyme"/>
    <property type="match status" value="1"/>
</dbReference>
<dbReference type="GO" id="GO:0005634">
    <property type="term" value="C:nucleus"/>
    <property type="evidence" value="ECO:0007669"/>
    <property type="project" value="UniProtKB-SubCell"/>
</dbReference>
<evidence type="ECO:0000256" key="1">
    <source>
        <dbReference type="ARBA" id="ARBA00004123"/>
    </source>
</evidence>
<gene>
    <name evidence="14" type="primary">CEG1_3</name>
    <name evidence="14" type="ORF">HK097_010271</name>
</gene>
<evidence type="ECO:0000256" key="9">
    <source>
        <dbReference type="ARBA" id="ARBA00023242"/>
    </source>
</evidence>
<feature type="compositionally biased region" description="Basic and acidic residues" evidence="11">
    <location>
        <begin position="446"/>
        <end position="466"/>
    </location>
</feature>
<evidence type="ECO:0000256" key="10">
    <source>
        <dbReference type="ARBA" id="ARBA00044624"/>
    </source>
</evidence>
<keyword evidence="8" id="KW-0342">GTP-binding</keyword>
<evidence type="ECO:0000259" key="12">
    <source>
        <dbReference type="Pfam" id="PF01331"/>
    </source>
</evidence>
<evidence type="ECO:0000259" key="13">
    <source>
        <dbReference type="Pfam" id="PF03919"/>
    </source>
</evidence>
<evidence type="ECO:0000256" key="4">
    <source>
        <dbReference type="ARBA" id="ARBA00022679"/>
    </source>
</evidence>
<dbReference type="InterPro" id="IPR051029">
    <property type="entry name" value="mRNA_Capping_Enz/RNA_Phosphat"/>
</dbReference>
<keyword evidence="7" id="KW-0506">mRNA capping</keyword>
<dbReference type="EC" id="2.7.7.50" evidence="2"/>